<dbReference type="EMBL" id="DWYC01000053">
    <property type="protein sequence ID" value="HJB57110.1"/>
    <property type="molecule type" value="Genomic_DNA"/>
</dbReference>
<reference evidence="2" key="1">
    <citation type="journal article" date="2021" name="PeerJ">
        <title>Extensive microbial diversity within the chicken gut microbiome revealed by metagenomics and culture.</title>
        <authorList>
            <person name="Gilroy R."/>
            <person name="Ravi A."/>
            <person name="Getino M."/>
            <person name="Pursley I."/>
            <person name="Horton D.L."/>
            <person name="Alikhan N.F."/>
            <person name="Baker D."/>
            <person name="Gharbi K."/>
            <person name="Hall N."/>
            <person name="Watson M."/>
            <person name="Adriaenssens E.M."/>
            <person name="Foster-Nyarko E."/>
            <person name="Jarju S."/>
            <person name="Secka A."/>
            <person name="Antonio M."/>
            <person name="Oren A."/>
            <person name="Chaudhuri R.R."/>
            <person name="La Ragione R."/>
            <person name="Hildebrand F."/>
            <person name="Pallen M.J."/>
        </authorList>
    </citation>
    <scope>NUCLEOTIDE SEQUENCE</scope>
    <source>
        <strain evidence="2">CHK189-11263</strain>
    </source>
</reference>
<dbReference type="Proteomes" id="UP000824208">
    <property type="component" value="Unassembled WGS sequence"/>
</dbReference>
<accession>A0A9D2MBF4</accession>
<feature type="transmembrane region" description="Helical" evidence="1">
    <location>
        <begin position="39"/>
        <end position="62"/>
    </location>
</feature>
<gene>
    <name evidence="2" type="ORF">H9714_06125</name>
</gene>
<keyword evidence="1" id="KW-1133">Transmembrane helix</keyword>
<evidence type="ECO:0000313" key="3">
    <source>
        <dbReference type="Proteomes" id="UP000824208"/>
    </source>
</evidence>
<reference evidence="2" key="2">
    <citation type="submission" date="2021-04" db="EMBL/GenBank/DDBJ databases">
        <authorList>
            <person name="Gilroy R."/>
        </authorList>
    </citation>
    <scope>NUCLEOTIDE SEQUENCE</scope>
    <source>
        <strain evidence="2">CHK189-11263</strain>
    </source>
</reference>
<keyword evidence="1" id="KW-0812">Transmembrane</keyword>
<proteinExistence type="predicted"/>
<protein>
    <submittedName>
        <fullName evidence="2">Tat pathway signal protein</fullName>
    </submittedName>
</protein>
<keyword evidence="1" id="KW-0472">Membrane</keyword>
<dbReference type="AlphaFoldDB" id="A0A9D2MBF4"/>
<evidence type="ECO:0000256" key="1">
    <source>
        <dbReference type="SAM" id="Phobius"/>
    </source>
</evidence>
<feature type="transmembrane region" description="Helical" evidence="1">
    <location>
        <begin position="74"/>
        <end position="96"/>
    </location>
</feature>
<comment type="caution">
    <text evidence="2">The sequence shown here is derived from an EMBL/GenBank/DDBJ whole genome shotgun (WGS) entry which is preliminary data.</text>
</comment>
<organism evidence="2 3">
    <name type="scientific">Candidatus Flavonifractor intestinipullorum</name>
    <dbReference type="NCBI Taxonomy" id="2838587"/>
    <lineage>
        <taxon>Bacteria</taxon>
        <taxon>Bacillati</taxon>
        <taxon>Bacillota</taxon>
        <taxon>Clostridia</taxon>
        <taxon>Eubacteriales</taxon>
        <taxon>Oscillospiraceae</taxon>
        <taxon>Flavonifractor</taxon>
    </lineage>
</organism>
<feature type="transmembrane region" description="Helical" evidence="1">
    <location>
        <begin position="6"/>
        <end position="27"/>
    </location>
</feature>
<sequence length="112" mass="12887">MVIVLLFTLFPLVLGLVLEYAAFRLTMGETGRHWRARRLLRLVPPLGAVLLIAVVAVSRWQIWQNQEVSPLTQILLIPGVPGLFGLLGLLLGWRLWRRRWSPRVIQREKRGS</sequence>
<name>A0A9D2MBF4_9FIRM</name>
<evidence type="ECO:0000313" key="2">
    <source>
        <dbReference type="EMBL" id="HJB57110.1"/>
    </source>
</evidence>